<organism evidence="1 2">
    <name type="scientific">Caenorhabditis remanei</name>
    <name type="common">Caenorhabditis vulgaris</name>
    <dbReference type="NCBI Taxonomy" id="31234"/>
    <lineage>
        <taxon>Eukaryota</taxon>
        <taxon>Metazoa</taxon>
        <taxon>Ecdysozoa</taxon>
        <taxon>Nematoda</taxon>
        <taxon>Chromadorea</taxon>
        <taxon>Rhabditida</taxon>
        <taxon>Rhabditina</taxon>
        <taxon>Rhabditomorpha</taxon>
        <taxon>Rhabditoidea</taxon>
        <taxon>Rhabditidae</taxon>
        <taxon>Peloderinae</taxon>
        <taxon>Caenorhabditis</taxon>
    </lineage>
</organism>
<evidence type="ECO:0000313" key="1">
    <source>
        <dbReference type="EMBL" id="KAF1762900.1"/>
    </source>
</evidence>
<gene>
    <name evidence="1" type="ORF">GCK72_011164</name>
</gene>
<protein>
    <recommendedName>
        <fullName evidence="3">BMERB domain-containing protein</fullName>
    </recommendedName>
</protein>
<accession>A0A6A5H4V8</accession>
<comment type="caution">
    <text evidence="1">The sequence shown here is derived from an EMBL/GenBank/DDBJ whole genome shotgun (WGS) entry which is preliminary data.</text>
</comment>
<evidence type="ECO:0000313" key="2">
    <source>
        <dbReference type="Proteomes" id="UP000483820"/>
    </source>
</evidence>
<dbReference type="AlphaFoldDB" id="A0A6A5H4V8"/>
<name>A0A6A5H4V8_CAERE</name>
<dbReference type="EMBL" id="WUAV01000003">
    <property type="protein sequence ID" value="KAF1762900.1"/>
    <property type="molecule type" value="Genomic_DNA"/>
</dbReference>
<dbReference type="RefSeq" id="XP_003093456.2">
    <property type="nucleotide sequence ID" value="XM_003093408.2"/>
</dbReference>
<reference evidence="1 2" key="1">
    <citation type="submission" date="2019-12" db="EMBL/GenBank/DDBJ databases">
        <title>Chromosome-level assembly of the Caenorhabditis remanei genome.</title>
        <authorList>
            <person name="Teterina A.A."/>
            <person name="Willis J.H."/>
            <person name="Phillips P.C."/>
        </authorList>
    </citation>
    <scope>NUCLEOTIDE SEQUENCE [LARGE SCALE GENOMIC DNA]</scope>
    <source>
        <strain evidence="1 2">PX506</strain>
        <tissue evidence="1">Whole organism</tissue>
    </source>
</reference>
<evidence type="ECO:0008006" key="3">
    <source>
        <dbReference type="Google" id="ProtNLM"/>
    </source>
</evidence>
<dbReference type="KEGG" id="crq:GCK72_011164"/>
<sequence>MTDLESKRNELRLLRECLLDDQARLAEKKVSPEWMDLDVSLRDNEETRLVELRTYIRIAEWQVRQLEERERLERQTLRHNG</sequence>
<dbReference type="Proteomes" id="UP000483820">
    <property type="component" value="Chromosome III"/>
</dbReference>
<dbReference type="GeneID" id="9822790"/>
<proteinExistence type="predicted"/>
<dbReference type="CTD" id="9822790"/>